<name>A0A4R9K7B6_9LEPT</name>
<sequence length="186" mass="22273">MKEIRHYIKRLSDFPRSLVHLETLNPEALWNDALIYQTKNIRIHKEFSEIPWTKIKSDPDLLGLHSVLCYFFHEPSWHGVPFQVKDLIHFLTDRLPKLSESVKPYTEWTSDGERAEELVRILMFYLKLTPEGETEKYFNDRLKSIDTLERIQILEESKKSQERAQEILRKIRQAEEEEAASKYNRE</sequence>
<comment type="caution">
    <text evidence="1">The sequence shown here is derived from an EMBL/GenBank/DDBJ whole genome shotgun (WGS) entry which is preliminary data.</text>
</comment>
<gene>
    <name evidence="1" type="ORF">EHQ58_03060</name>
</gene>
<evidence type="ECO:0000313" key="1">
    <source>
        <dbReference type="EMBL" id="TGL62198.1"/>
    </source>
</evidence>
<reference evidence="1" key="1">
    <citation type="journal article" date="2019" name="PLoS Negl. Trop. Dis.">
        <title>Revisiting the worldwide diversity of Leptospira species in the environment.</title>
        <authorList>
            <person name="Vincent A.T."/>
            <person name="Schiettekatte O."/>
            <person name="Bourhy P."/>
            <person name="Veyrier F.J."/>
            <person name="Picardeau M."/>
        </authorList>
    </citation>
    <scope>NUCLEOTIDE SEQUENCE [LARGE SCALE GENOMIC DNA]</scope>
    <source>
        <strain evidence="1">201702476</strain>
    </source>
</reference>
<protein>
    <submittedName>
        <fullName evidence="1">Uncharacterized protein</fullName>
    </submittedName>
</protein>
<dbReference type="EMBL" id="RQGD01000010">
    <property type="protein sequence ID" value="TGL62198.1"/>
    <property type="molecule type" value="Genomic_DNA"/>
</dbReference>
<accession>A0A4R9K7B6</accession>
<proteinExistence type="predicted"/>
<dbReference type="AlphaFoldDB" id="A0A4R9K7B6"/>
<evidence type="ECO:0000313" key="2">
    <source>
        <dbReference type="Proteomes" id="UP000297693"/>
    </source>
</evidence>
<dbReference type="OrthoDB" id="330464at2"/>
<keyword evidence="2" id="KW-1185">Reference proteome</keyword>
<organism evidence="1 2">
    <name type="scientific">Leptospira ognonensis</name>
    <dbReference type="NCBI Taxonomy" id="2484945"/>
    <lineage>
        <taxon>Bacteria</taxon>
        <taxon>Pseudomonadati</taxon>
        <taxon>Spirochaetota</taxon>
        <taxon>Spirochaetia</taxon>
        <taxon>Leptospirales</taxon>
        <taxon>Leptospiraceae</taxon>
        <taxon>Leptospira</taxon>
    </lineage>
</organism>
<dbReference type="Proteomes" id="UP000297693">
    <property type="component" value="Unassembled WGS sequence"/>
</dbReference>
<dbReference type="RefSeq" id="WP_135621872.1">
    <property type="nucleotide sequence ID" value="NZ_RQGD01000010.1"/>
</dbReference>